<evidence type="ECO:0000256" key="2">
    <source>
        <dbReference type="ARBA" id="ARBA00012438"/>
    </source>
</evidence>
<evidence type="ECO:0000256" key="7">
    <source>
        <dbReference type="ARBA" id="ARBA00022840"/>
    </source>
</evidence>
<dbReference type="RefSeq" id="WP_072909032.1">
    <property type="nucleotide sequence ID" value="NZ_FQZT01000008.1"/>
</dbReference>
<dbReference type="GO" id="GO:0005524">
    <property type="term" value="F:ATP binding"/>
    <property type="evidence" value="ECO:0007669"/>
    <property type="project" value="UniProtKB-KW"/>
</dbReference>
<evidence type="ECO:0000256" key="9">
    <source>
        <dbReference type="ARBA" id="ARBA00064003"/>
    </source>
</evidence>
<dbReference type="InterPro" id="IPR001789">
    <property type="entry name" value="Sig_transdc_resp-reg_receiver"/>
</dbReference>
<dbReference type="SUPFAM" id="SSF52172">
    <property type="entry name" value="CheY-like"/>
    <property type="match status" value="1"/>
</dbReference>
<dbReference type="FunFam" id="1.10.287.130:FF:000002">
    <property type="entry name" value="Two-component osmosensing histidine kinase"/>
    <property type="match status" value="1"/>
</dbReference>
<keyword evidence="12" id="KW-0472">Membrane</keyword>
<feature type="transmembrane region" description="Helical" evidence="12">
    <location>
        <begin position="74"/>
        <end position="94"/>
    </location>
</feature>
<dbReference type="Gene3D" id="1.10.287.130">
    <property type="match status" value="1"/>
</dbReference>
<feature type="domain" description="Histidine kinase" evidence="13">
    <location>
        <begin position="208"/>
        <end position="430"/>
    </location>
</feature>
<dbReference type="InterPro" id="IPR048435">
    <property type="entry name" value="MASE6"/>
</dbReference>
<sequence>MEETLTAATIQAKEERRKLKLAQLIFRIAVIFLFPMAAIAYAQGNLRLAIADIICLAIMASLLILQTKGKDPRLIVYSGSVFFSLFCLFLFFTGGVDNSAYVWFYVFPLISSFLLGAKRGAITASALLAIALLYTLFPAAMPEGFATYSSSLMLRFFPSMLVVIFFAYLAEKSREQSYAELMQMADQLVAEKQKAEQATTAKSAFLANMSHEIRNPMAAIIGMNEILLKTDLTERQRKLLDVVKKSSDSLLALLNDILDLSKIEAGQLAIDKHDFRLSELLSSLYETTELSAREKGLTLHIQHNLQGLPDKLCGDELRLRQVLLNLISNAIKFTHHGSVDLLVRELTASEKQIRLEFSVTDTGIGIPPENQDLIFASFNQSDSSTVRRYGGSGLGLTICKQLVTLMGGKISLTSEKDKGSTFTFDILLEQASQDESETHTDSVSKTDQAFNFLVAEDNLINQELIKTILAERGHRVRTAINGENCLEKLAENPCDILLMDIQMPGMDGLSACRIIRDAERGQLAHPSLPSDLQAQLNQQLANRRTPISAITANAMKGDQEECLQAGMDEYLTKPFTSKQLYRLLDKIMIDFSSSLPGKLPAAAATEQSLQGTGSGHAG</sequence>
<dbReference type="GO" id="GO:0000155">
    <property type="term" value="F:phosphorelay sensor kinase activity"/>
    <property type="evidence" value="ECO:0007669"/>
    <property type="project" value="InterPro"/>
</dbReference>
<comment type="catalytic activity">
    <reaction evidence="1">
        <text>ATP + protein L-histidine = ADP + protein N-phospho-L-histidine.</text>
        <dbReference type="EC" id="2.7.13.3"/>
    </reaction>
</comment>
<gene>
    <name evidence="15" type="ORF">SAMN02745165_02458</name>
</gene>
<protein>
    <recommendedName>
        <fullName evidence="10">Sensory/regulatory protein RpfC</fullName>
        <ecNumber evidence="2">2.7.13.3</ecNumber>
    </recommendedName>
</protein>
<evidence type="ECO:0000256" key="4">
    <source>
        <dbReference type="ARBA" id="ARBA00022679"/>
    </source>
</evidence>
<keyword evidence="16" id="KW-1185">Reference proteome</keyword>
<dbReference type="EMBL" id="FQZT01000008">
    <property type="protein sequence ID" value="SHJ46372.1"/>
    <property type="molecule type" value="Genomic_DNA"/>
</dbReference>
<dbReference type="InterPro" id="IPR011006">
    <property type="entry name" value="CheY-like_superfamily"/>
</dbReference>
<dbReference type="FunFam" id="3.30.565.10:FF:000010">
    <property type="entry name" value="Sensor histidine kinase RcsC"/>
    <property type="match status" value="1"/>
</dbReference>
<dbReference type="InterPro" id="IPR036890">
    <property type="entry name" value="HATPase_C_sf"/>
</dbReference>
<dbReference type="SMART" id="SM00387">
    <property type="entry name" value="HATPase_c"/>
    <property type="match status" value="1"/>
</dbReference>
<evidence type="ECO:0000256" key="10">
    <source>
        <dbReference type="ARBA" id="ARBA00068150"/>
    </source>
</evidence>
<dbReference type="SMART" id="SM00388">
    <property type="entry name" value="HisKA"/>
    <property type="match status" value="1"/>
</dbReference>
<keyword evidence="3 11" id="KW-0597">Phosphoprotein</keyword>
<dbReference type="PROSITE" id="PS50110">
    <property type="entry name" value="RESPONSE_REGULATORY"/>
    <property type="match status" value="1"/>
</dbReference>
<dbReference type="InterPro" id="IPR004358">
    <property type="entry name" value="Sig_transdc_His_kin-like_C"/>
</dbReference>
<evidence type="ECO:0000256" key="1">
    <source>
        <dbReference type="ARBA" id="ARBA00000085"/>
    </source>
</evidence>
<feature type="modified residue" description="4-aspartylphosphate" evidence="11">
    <location>
        <position position="500"/>
    </location>
</feature>
<dbReference type="AlphaFoldDB" id="A0A1M6JIB7"/>
<feature type="domain" description="Response regulatory" evidence="14">
    <location>
        <begin position="451"/>
        <end position="588"/>
    </location>
</feature>
<organism evidence="15 16">
    <name type="scientific">Malonomonas rubra DSM 5091</name>
    <dbReference type="NCBI Taxonomy" id="1122189"/>
    <lineage>
        <taxon>Bacteria</taxon>
        <taxon>Pseudomonadati</taxon>
        <taxon>Thermodesulfobacteriota</taxon>
        <taxon>Desulfuromonadia</taxon>
        <taxon>Desulfuromonadales</taxon>
        <taxon>Geopsychrobacteraceae</taxon>
        <taxon>Malonomonas</taxon>
    </lineage>
</organism>
<keyword evidence="8" id="KW-0902">Two-component regulatory system</keyword>
<dbReference type="Gene3D" id="3.30.565.10">
    <property type="entry name" value="Histidine kinase-like ATPase, C-terminal domain"/>
    <property type="match status" value="1"/>
</dbReference>
<feature type="transmembrane region" description="Helical" evidence="12">
    <location>
        <begin position="124"/>
        <end position="141"/>
    </location>
</feature>
<dbReference type="SMART" id="SM00448">
    <property type="entry name" value="REC"/>
    <property type="match status" value="1"/>
</dbReference>
<dbReference type="EC" id="2.7.13.3" evidence="2"/>
<evidence type="ECO:0000259" key="14">
    <source>
        <dbReference type="PROSITE" id="PS50110"/>
    </source>
</evidence>
<dbReference type="Pfam" id="PF20966">
    <property type="entry name" value="MASE6"/>
    <property type="match status" value="1"/>
</dbReference>
<dbReference type="InterPro" id="IPR003661">
    <property type="entry name" value="HisK_dim/P_dom"/>
</dbReference>
<reference evidence="15 16" key="1">
    <citation type="submission" date="2016-11" db="EMBL/GenBank/DDBJ databases">
        <authorList>
            <person name="Jaros S."/>
            <person name="Januszkiewicz K."/>
            <person name="Wedrychowicz H."/>
        </authorList>
    </citation>
    <scope>NUCLEOTIDE SEQUENCE [LARGE SCALE GENOMIC DNA]</scope>
    <source>
        <strain evidence="15 16">DSM 5091</strain>
    </source>
</reference>
<dbReference type="PANTHER" id="PTHR45339:SF1">
    <property type="entry name" value="HYBRID SIGNAL TRANSDUCTION HISTIDINE KINASE J"/>
    <property type="match status" value="1"/>
</dbReference>
<dbReference type="STRING" id="1122189.SAMN02745165_02458"/>
<evidence type="ECO:0000256" key="6">
    <source>
        <dbReference type="ARBA" id="ARBA00022777"/>
    </source>
</evidence>
<dbReference type="SUPFAM" id="SSF47384">
    <property type="entry name" value="Homodimeric domain of signal transducing histidine kinase"/>
    <property type="match status" value="1"/>
</dbReference>
<dbReference type="SUPFAM" id="SSF55874">
    <property type="entry name" value="ATPase domain of HSP90 chaperone/DNA topoisomerase II/histidine kinase"/>
    <property type="match status" value="1"/>
</dbReference>
<dbReference type="InterPro" id="IPR036097">
    <property type="entry name" value="HisK_dim/P_sf"/>
</dbReference>
<keyword evidence="5" id="KW-0547">Nucleotide-binding</keyword>
<evidence type="ECO:0000256" key="5">
    <source>
        <dbReference type="ARBA" id="ARBA00022741"/>
    </source>
</evidence>
<keyword evidence="12" id="KW-1133">Transmembrane helix</keyword>
<dbReference type="PANTHER" id="PTHR45339">
    <property type="entry name" value="HYBRID SIGNAL TRANSDUCTION HISTIDINE KINASE J"/>
    <property type="match status" value="1"/>
</dbReference>
<dbReference type="Gene3D" id="3.40.50.2300">
    <property type="match status" value="1"/>
</dbReference>
<dbReference type="PRINTS" id="PR00344">
    <property type="entry name" value="BCTRLSENSOR"/>
</dbReference>
<keyword evidence="6 15" id="KW-0418">Kinase</keyword>
<dbReference type="Pfam" id="PF02518">
    <property type="entry name" value="HATPase_c"/>
    <property type="match status" value="1"/>
</dbReference>
<dbReference type="CDD" id="cd00082">
    <property type="entry name" value="HisKA"/>
    <property type="match status" value="1"/>
</dbReference>
<keyword evidence="12" id="KW-0812">Transmembrane</keyword>
<evidence type="ECO:0000256" key="12">
    <source>
        <dbReference type="SAM" id="Phobius"/>
    </source>
</evidence>
<name>A0A1M6JIB7_MALRU</name>
<dbReference type="Pfam" id="PF00512">
    <property type="entry name" value="HisKA"/>
    <property type="match status" value="1"/>
</dbReference>
<evidence type="ECO:0000259" key="13">
    <source>
        <dbReference type="PROSITE" id="PS50109"/>
    </source>
</evidence>
<dbReference type="CDD" id="cd17546">
    <property type="entry name" value="REC_hyHK_CKI1_RcsC-like"/>
    <property type="match status" value="1"/>
</dbReference>
<dbReference type="CDD" id="cd16922">
    <property type="entry name" value="HATPase_EvgS-ArcB-TorS-like"/>
    <property type="match status" value="1"/>
</dbReference>
<keyword evidence="4" id="KW-0808">Transferase</keyword>
<evidence type="ECO:0000256" key="8">
    <source>
        <dbReference type="ARBA" id="ARBA00023012"/>
    </source>
</evidence>
<evidence type="ECO:0000313" key="16">
    <source>
        <dbReference type="Proteomes" id="UP000184171"/>
    </source>
</evidence>
<feature type="transmembrane region" description="Helical" evidence="12">
    <location>
        <begin position="21"/>
        <end position="42"/>
    </location>
</feature>
<dbReference type="Pfam" id="PF00072">
    <property type="entry name" value="Response_reg"/>
    <property type="match status" value="1"/>
</dbReference>
<proteinExistence type="predicted"/>
<feature type="transmembrane region" description="Helical" evidence="12">
    <location>
        <begin position="100"/>
        <end position="117"/>
    </location>
</feature>
<dbReference type="Proteomes" id="UP000184171">
    <property type="component" value="Unassembled WGS sequence"/>
</dbReference>
<evidence type="ECO:0000313" key="15">
    <source>
        <dbReference type="EMBL" id="SHJ46372.1"/>
    </source>
</evidence>
<feature type="transmembrane region" description="Helical" evidence="12">
    <location>
        <begin position="48"/>
        <end position="65"/>
    </location>
</feature>
<comment type="subunit">
    <text evidence="9">At low DSF concentrations, interacts with RpfF.</text>
</comment>
<dbReference type="OrthoDB" id="5378360at2"/>
<evidence type="ECO:0000256" key="3">
    <source>
        <dbReference type="ARBA" id="ARBA00022553"/>
    </source>
</evidence>
<dbReference type="InterPro" id="IPR005467">
    <property type="entry name" value="His_kinase_dom"/>
</dbReference>
<evidence type="ECO:0000256" key="11">
    <source>
        <dbReference type="PROSITE-ProRule" id="PRU00169"/>
    </source>
</evidence>
<dbReference type="PROSITE" id="PS50109">
    <property type="entry name" value="HIS_KIN"/>
    <property type="match status" value="1"/>
</dbReference>
<accession>A0A1M6JIB7</accession>
<dbReference type="InterPro" id="IPR003594">
    <property type="entry name" value="HATPase_dom"/>
</dbReference>
<keyword evidence="7" id="KW-0067">ATP-binding</keyword>